<evidence type="ECO:0000259" key="8">
    <source>
        <dbReference type="Pfam" id="PF04998"/>
    </source>
</evidence>
<sequence>MTREGNDSLSVVEREMNIHVPQEDAEKAEVTEFMLTPHHIVSAQNNSTIIGLIQDSIVGSFLMTKSTTFVDWEMFCDACTSADIPMSKVHDTLVKAHKYYPEYIELVETLDMQTNKIVEARPKKEKKKVYSASCRNVSYSKKEDVEHHAKCPSLRKEKKNRRPCKIISESSCGPKMLPGKILFSVLFPESFCYEKGEVRVENGIILPESGPLAKADLGVKAGNSVIHLLWLERSEQIAADFIHKCQSLVRRWFTLRNMSIGTEDCQLTEEGKREVEKEMANARVKCAMEAKSGKTGDELETSITGILNSVVNLGQKLTKKHIFGGEENGFAIAIVSGAKGGFINLSQALAAVGQQNVEGGRIKMLISGGRRCLPHFDLDANGADERGFIANSYYVGMCAIEAFFAAMGGREGIIDTAVKTADSGYLQRRLGQFMGSLIASALGTVIKCNDKLVGFAYGGDGFNAARLTNVGDSLLFVDPKRIAKEISVSSQEKLRNFTEEELEEIVKPLQHNASPSMAAVAGMVREKVKEILRSVKFSGSLEELRDKLFRLFIKAFSPYGHSVGYEATCSIGEVQTQLTLNSFRLSGVGEKAVLTGVPRFRELMVASEKQKHSSCTVAIECLSFDVNDDETKRKALKIAEEQRRVFEYRKVSDFIEGEPELRYFFGKEQEFSLETNASEFVEDEMLQYQPEWWVNFYLGMSGQTLPGYDEDTDECVWVIEFKVKKDMLYKYRMTLKELAQSISEGGDVACIPSPNCELTLLVYPDYQRDVTEALEKLAKEKKLPSVFNERNINYFFARDIVVPFVLGKKACGIEGVGRIFALHDKKNGKMMIDTEGSNFSKILNLPGVIAEETTSDDLHQVLGVLGIEAARSVLLAEFKKVMSGGSYVNDRHIGILVDAMTSNGKFTPVSRDGVERSVGPLEICSFEKIIDNFYIAAQFGETDDIKSTSSSIFMGTAVRAGTSMVSVERKNVVQEQATQMGTMLPYVVETVANEITRLFVLPCQ</sequence>
<dbReference type="GO" id="GO:0003677">
    <property type="term" value="F:DNA binding"/>
    <property type="evidence" value="ECO:0007669"/>
    <property type="project" value="InterPro"/>
</dbReference>
<dbReference type="InterPro" id="IPR007066">
    <property type="entry name" value="RNA_pol_Rpb1_3"/>
</dbReference>
<dbReference type="EC" id="2.7.7.6" evidence="1"/>
<dbReference type="GO" id="GO:0000428">
    <property type="term" value="C:DNA-directed RNA polymerase complex"/>
    <property type="evidence" value="ECO:0007669"/>
    <property type="project" value="UniProtKB-KW"/>
</dbReference>
<organism evidence="10 11">
    <name type="scientific">Port-miou virus</name>
    <dbReference type="NCBI Taxonomy" id="1733873"/>
    <lineage>
        <taxon>Viruses</taxon>
        <taxon>Varidnaviria</taxon>
        <taxon>Bamfordvirae</taxon>
        <taxon>Nucleocytoviricota</taxon>
        <taxon>Megaviricetes</taxon>
        <taxon>Pimascovirales</taxon>
        <taxon>Pimascovirales incertae sedis</taxon>
        <taxon>Marseilleviridae</taxon>
        <taxon>Losannavirus</taxon>
        <taxon>Losannavirus lausannense</taxon>
        <taxon>Lausannevirus</taxon>
    </lineage>
</organism>
<dbReference type="InterPro" id="IPR042102">
    <property type="entry name" value="RNA_pol_Rpb1_3_sf"/>
</dbReference>
<dbReference type="PANTHER" id="PTHR19376">
    <property type="entry name" value="DNA-DIRECTED RNA POLYMERASE"/>
    <property type="match status" value="1"/>
</dbReference>
<gene>
    <name evidence="10" type="ORF">PMV_013</name>
</gene>
<dbReference type="Pfam" id="PF05000">
    <property type="entry name" value="RNA_pol_Rpb1_4"/>
    <property type="match status" value="1"/>
</dbReference>
<dbReference type="Pfam" id="PF04998">
    <property type="entry name" value="RNA_pol_Rpb1_5"/>
    <property type="match status" value="1"/>
</dbReference>
<dbReference type="GO" id="GO:0003899">
    <property type="term" value="F:DNA-directed RNA polymerase activity"/>
    <property type="evidence" value="ECO:0007669"/>
    <property type="project" value="UniProtKB-EC"/>
</dbReference>
<keyword evidence="3" id="KW-0808">Transferase</keyword>
<feature type="domain" description="RNA polymerase Rpb1" evidence="7">
    <location>
        <begin position="39"/>
        <end position="265"/>
    </location>
</feature>
<dbReference type="Gene3D" id="1.10.274.100">
    <property type="entry name" value="RNA polymerase Rpb1, domain 3"/>
    <property type="match status" value="1"/>
</dbReference>
<dbReference type="PANTHER" id="PTHR19376:SF32">
    <property type="entry name" value="DNA-DIRECTED RNA POLYMERASE III SUBUNIT RPC1"/>
    <property type="match status" value="1"/>
</dbReference>
<evidence type="ECO:0000313" key="10">
    <source>
        <dbReference type="EMBL" id="ALH06711.1"/>
    </source>
</evidence>
<evidence type="ECO:0000256" key="6">
    <source>
        <dbReference type="ARBA" id="ARBA00048552"/>
    </source>
</evidence>
<evidence type="ECO:0000313" key="11">
    <source>
        <dbReference type="Proteomes" id="UP000319438"/>
    </source>
</evidence>
<dbReference type="InterPro" id="IPR045867">
    <property type="entry name" value="DNA-dir_RpoC_beta_prime"/>
</dbReference>
<dbReference type="GO" id="GO:0006351">
    <property type="term" value="P:DNA-templated transcription"/>
    <property type="evidence" value="ECO:0007669"/>
    <property type="project" value="InterPro"/>
</dbReference>
<keyword evidence="2 10" id="KW-0240">DNA-directed RNA polymerase</keyword>
<dbReference type="Gene3D" id="1.10.150.390">
    <property type="match status" value="1"/>
</dbReference>
<dbReference type="Gene3D" id="6.10.250.2940">
    <property type="match status" value="1"/>
</dbReference>
<feature type="domain" description="RNA polymerase Rpb1" evidence="8">
    <location>
        <begin position="396"/>
        <end position="917"/>
    </location>
</feature>
<dbReference type="InterPro" id="IPR007081">
    <property type="entry name" value="RNA_pol_Rpb1_5"/>
</dbReference>
<evidence type="ECO:0000256" key="5">
    <source>
        <dbReference type="ARBA" id="ARBA00023163"/>
    </source>
</evidence>
<dbReference type="SUPFAM" id="SSF64484">
    <property type="entry name" value="beta and beta-prime subunits of DNA dependent RNA-polymerase"/>
    <property type="match status" value="1"/>
</dbReference>
<name>A0A0N9Q0L2_9VIRU</name>
<dbReference type="EMBL" id="KT428292">
    <property type="protein sequence ID" value="ALH06711.1"/>
    <property type="molecule type" value="Genomic_DNA"/>
</dbReference>
<evidence type="ECO:0000256" key="2">
    <source>
        <dbReference type="ARBA" id="ARBA00022478"/>
    </source>
</evidence>
<comment type="catalytic activity">
    <reaction evidence="6">
        <text>RNA(n) + a ribonucleoside 5'-triphosphate = RNA(n+1) + diphosphate</text>
        <dbReference type="Rhea" id="RHEA:21248"/>
        <dbReference type="Rhea" id="RHEA-COMP:14527"/>
        <dbReference type="Rhea" id="RHEA-COMP:17342"/>
        <dbReference type="ChEBI" id="CHEBI:33019"/>
        <dbReference type="ChEBI" id="CHEBI:61557"/>
        <dbReference type="ChEBI" id="CHEBI:140395"/>
        <dbReference type="EC" id="2.7.7.6"/>
    </reaction>
</comment>
<evidence type="ECO:0000256" key="1">
    <source>
        <dbReference type="ARBA" id="ARBA00012418"/>
    </source>
</evidence>
<keyword evidence="4" id="KW-0548">Nucleotidyltransferase</keyword>
<reference evidence="10" key="1">
    <citation type="journal article" date="2015" name="Genome Announc.">
        <title>Complete Genome Sequence of a New Member of the Marseilleviridae Recovered from the Brackish Submarine Spring in the Cassis Port-Miou Calanque, France.</title>
        <authorList>
            <person name="Doutre G."/>
            <person name="Arfib B."/>
            <person name="Rochette P."/>
            <person name="Claverie J.M."/>
            <person name="Bonin P."/>
            <person name="Abergel C."/>
        </authorList>
    </citation>
    <scope>NUCLEOTIDE SEQUENCE [LARGE SCALE GENOMIC DNA]</scope>
    <source>
        <strain evidence="10">1</strain>
    </source>
</reference>
<dbReference type="Pfam" id="PF04983">
    <property type="entry name" value="RNA_pol_Rpb1_3"/>
    <property type="match status" value="1"/>
</dbReference>
<dbReference type="Gene3D" id="1.10.132.30">
    <property type="match status" value="1"/>
</dbReference>
<evidence type="ECO:0000256" key="3">
    <source>
        <dbReference type="ARBA" id="ARBA00022679"/>
    </source>
</evidence>
<dbReference type="InterPro" id="IPR038120">
    <property type="entry name" value="Rpb1_funnel_sf"/>
</dbReference>
<protein>
    <recommendedName>
        <fullName evidence="1">DNA-directed RNA polymerase</fullName>
        <ecNumber evidence="1">2.7.7.6</ecNumber>
    </recommendedName>
</protein>
<feature type="domain" description="RNA polymerase Rpb1" evidence="9">
    <location>
        <begin position="288"/>
        <end position="389"/>
    </location>
</feature>
<proteinExistence type="predicted"/>
<dbReference type="InterPro" id="IPR007083">
    <property type="entry name" value="RNA_pol_Rpb1_4"/>
</dbReference>
<evidence type="ECO:0000259" key="9">
    <source>
        <dbReference type="Pfam" id="PF05000"/>
    </source>
</evidence>
<dbReference type="Proteomes" id="UP000319438">
    <property type="component" value="Segment"/>
</dbReference>
<evidence type="ECO:0000259" key="7">
    <source>
        <dbReference type="Pfam" id="PF04983"/>
    </source>
</evidence>
<accession>A0A0N9Q0L2</accession>
<evidence type="ECO:0000256" key="4">
    <source>
        <dbReference type="ARBA" id="ARBA00022695"/>
    </source>
</evidence>
<keyword evidence="5" id="KW-0804">Transcription</keyword>